<dbReference type="GO" id="GO:0008270">
    <property type="term" value="F:zinc ion binding"/>
    <property type="evidence" value="ECO:0007669"/>
    <property type="project" value="UniProtKB-KW"/>
</dbReference>
<dbReference type="EMBL" id="CP042199">
    <property type="protein sequence ID" value="QDS76538.1"/>
    <property type="molecule type" value="Genomic_DNA"/>
</dbReference>
<evidence type="ECO:0000259" key="4">
    <source>
        <dbReference type="PROSITE" id="PS50966"/>
    </source>
</evidence>
<dbReference type="STRING" id="50376.A0A517LLL7"/>
<evidence type="ECO:0000256" key="1">
    <source>
        <dbReference type="PROSITE-ProRule" id="PRU00175"/>
    </source>
</evidence>
<dbReference type="Pfam" id="PF13639">
    <property type="entry name" value="zf-RING_2"/>
    <property type="match status" value="1"/>
</dbReference>
<evidence type="ECO:0000313" key="6">
    <source>
        <dbReference type="Proteomes" id="UP000316270"/>
    </source>
</evidence>
<keyword evidence="6" id="KW-1185">Reference proteome</keyword>
<dbReference type="PANTHER" id="PTHR21540">
    <property type="entry name" value="RING FINGER AND SWIM DOMAIN-CONTAINING PROTEIN 2"/>
    <property type="match status" value="1"/>
</dbReference>
<proteinExistence type="predicted"/>
<dbReference type="SUPFAM" id="SSF57850">
    <property type="entry name" value="RING/U-box"/>
    <property type="match status" value="1"/>
</dbReference>
<dbReference type="PANTHER" id="PTHR21540:SF0">
    <property type="entry name" value="PHD FAMILY PROTEIN"/>
    <property type="match status" value="1"/>
</dbReference>
<dbReference type="PROSITE" id="PS50966">
    <property type="entry name" value="ZF_SWIM"/>
    <property type="match status" value="1"/>
</dbReference>
<feature type="region of interest" description="Disordered" evidence="2">
    <location>
        <begin position="1"/>
        <end position="105"/>
    </location>
</feature>
<feature type="compositionally biased region" description="Polar residues" evidence="2">
    <location>
        <begin position="29"/>
        <end position="45"/>
    </location>
</feature>
<dbReference type="InterPro" id="IPR007527">
    <property type="entry name" value="Znf_SWIM"/>
</dbReference>
<dbReference type="OrthoDB" id="2122982at2759"/>
<reference evidence="5 6" key="1">
    <citation type="submission" date="2019-07" db="EMBL/GenBank/DDBJ databases">
        <title>Finished genome of Venturia effusa.</title>
        <authorList>
            <person name="Young C.A."/>
            <person name="Cox M.P."/>
            <person name="Ganley A.R.D."/>
            <person name="David W.J."/>
        </authorList>
    </citation>
    <scope>NUCLEOTIDE SEQUENCE [LARGE SCALE GENOMIC DNA]</scope>
    <source>
        <strain evidence="6">albino</strain>
    </source>
</reference>
<dbReference type="InterPro" id="IPR039903">
    <property type="entry name" value="Zswim2"/>
</dbReference>
<organism evidence="5 6">
    <name type="scientific">Venturia effusa</name>
    <dbReference type="NCBI Taxonomy" id="50376"/>
    <lineage>
        <taxon>Eukaryota</taxon>
        <taxon>Fungi</taxon>
        <taxon>Dikarya</taxon>
        <taxon>Ascomycota</taxon>
        <taxon>Pezizomycotina</taxon>
        <taxon>Dothideomycetes</taxon>
        <taxon>Pleosporomycetidae</taxon>
        <taxon>Venturiales</taxon>
        <taxon>Venturiaceae</taxon>
        <taxon>Venturia</taxon>
    </lineage>
</organism>
<evidence type="ECO:0000313" key="5">
    <source>
        <dbReference type="EMBL" id="QDS76538.1"/>
    </source>
</evidence>
<protein>
    <submittedName>
        <fullName evidence="5">Uncharacterized protein</fullName>
    </submittedName>
</protein>
<name>A0A517LLL7_9PEZI</name>
<keyword evidence="1" id="KW-0862">Zinc</keyword>
<feature type="domain" description="SWIM-type" evidence="4">
    <location>
        <begin position="156"/>
        <end position="188"/>
    </location>
</feature>
<feature type="compositionally biased region" description="Basic and acidic residues" evidence="2">
    <location>
        <begin position="1"/>
        <end position="11"/>
    </location>
</feature>
<gene>
    <name evidence="5" type="ORF">FKW77_006160</name>
</gene>
<evidence type="ECO:0000259" key="3">
    <source>
        <dbReference type="PROSITE" id="PS50089"/>
    </source>
</evidence>
<dbReference type="AlphaFoldDB" id="A0A517LLL7"/>
<evidence type="ECO:0000256" key="2">
    <source>
        <dbReference type="SAM" id="MobiDB-lite"/>
    </source>
</evidence>
<accession>A0A517LLL7</accession>
<dbReference type="GO" id="GO:0061630">
    <property type="term" value="F:ubiquitin protein ligase activity"/>
    <property type="evidence" value="ECO:0007669"/>
    <property type="project" value="InterPro"/>
</dbReference>
<sequence>MGVNENDHTGDELYLSPSRKRKAKDISERPSSAFATASGTGTKSFQAVHLNGDDDDQYAMPPRAERSRRKRRAVDEDEDKAFEKAKPAAKKGKKKAGDNEGEKRLRKYRATMPGAVAKVMERATTQRMFVIERVRGGTVDIPTETLSIAGTTGNVYTINIDQIPSCDCPHATKGNQCKHILFALSRVLRAREKLTYQLALLPSELREIFSKAPPINPVDADTADKNRKPVSNDDNCPICFMEFDNGFQDTVYCKAACGNNVHKECFDQWAASRKKSSAPVTCPFCRSNWALGEEDVIKKVQRGVKTSEGYVNVAEQLGVSTRRDYSTYHSFFVRRQARAGVDVGDWHDEYDGY</sequence>
<dbReference type="InterPro" id="IPR013083">
    <property type="entry name" value="Znf_RING/FYVE/PHD"/>
</dbReference>
<feature type="domain" description="RING-type" evidence="3">
    <location>
        <begin position="236"/>
        <end position="286"/>
    </location>
</feature>
<dbReference type="PROSITE" id="PS50089">
    <property type="entry name" value="ZF_RING_2"/>
    <property type="match status" value="1"/>
</dbReference>
<keyword evidence="1" id="KW-0863">Zinc-finger</keyword>
<dbReference type="CDD" id="cd16494">
    <property type="entry name" value="RING-CH-C4HC3_ZSWM2"/>
    <property type="match status" value="1"/>
</dbReference>
<dbReference type="Proteomes" id="UP000316270">
    <property type="component" value="Chromosome 15"/>
</dbReference>
<keyword evidence="1" id="KW-0479">Metal-binding</keyword>
<dbReference type="Pfam" id="PF04434">
    <property type="entry name" value="SWIM"/>
    <property type="match status" value="1"/>
</dbReference>
<dbReference type="InterPro" id="IPR001841">
    <property type="entry name" value="Znf_RING"/>
</dbReference>
<dbReference type="Gene3D" id="3.30.40.10">
    <property type="entry name" value="Zinc/RING finger domain, C3HC4 (zinc finger)"/>
    <property type="match status" value="1"/>
</dbReference>